<dbReference type="PANTHER" id="PTHR47339:SF1">
    <property type="entry name" value="CELL DIVISION CONTROL PROTEIN 24"/>
    <property type="match status" value="1"/>
</dbReference>
<protein>
    <submittedName>
        <fullName evidence="2">Uncharacterized protein</fullName>
    </submittedName>
</protein>
<dbReference type="PANTHER" id="PTHR47339">
    <property type="entry name" value="CELL DIVISION CONTROL PROTEIN 24"/>
    <property type="match status" value="1"/>
</dbReference>
<comment type="caution">
    <text evidence="2">The sequence shown here is derived from an EMBL/GenBank/DDBJ whole genome shotgun (WGS) entry which is preliminary data.</text>
</comment>
<keyword evidence="3" id="KW-1185">Reference proteome</keyword>
<feature type="region of interest" description="Disordered" evidence="1">
    <location>
        <begin position="1"/>
        <end position="53"/>
    </location>
</feature>
<dbReference type="InterPro" id="IPR053026">
    <property type="entry name" value="CDC42_GEF"/>
</dbReference>
<dbReference type="EMBL" id="JBAWTH010000275">
    <property type="protein sequence ID" value="KAL2272208.1"/>
    <property type="molecule type" value="Genomic_DNA"/>
</dbReference>
<sequence length="180" mass="20280">MDGPSRDHADRCRKPSPQIFTSSTHPLQTPSSSSSSSSIITTSAASSHHPQLLHRQSTCGRHQLYRLLLVAYGRRKTLGDGFSAYSLWRRRAHALTKYSLLLKELAKHNNDNIIIQDLAIGIEVAENISREANQAIDRSLLDEASEELVVRVDDWKDHNVQDFKRLLLHGSHKVVGLQRL</sequence>
<feature type="compositionally biased region" description="Basic and acidic residues" evidence="1">
    <location>
        <begin position="1"/>
        <end position="13"/>
    </location>
</feature>
<dbReference type="SUPFAM" id="SSF48065">
    <property type="entry name" value="DBL homology domain (DH-domain)"/>
    <property type="match status" value="1"/>
</dbReference>
<dbReference type="InterPro" id="IPR035899">
    <property type="entry name" value="DBL_dom_sf"/>
</dbReference>
<gene>
    <name evidence="2" type="ORF">FJTKL_07375</name>
</gene>
<evidence type="ECO:0000256" key="1">
    <source>
        <dbReference type="SAM" id="MobiDB-lite"/>
    </source>
</evidence>
<proteinExistence type="predicted"/>
<organism evidence="2 3">
    <name type="scientific">Diaporthe vaccinii</name>
    <dbReference type="NCBI Taxonomy" id="105482"/>
    <lineage>
        <taxon>Eukaryota</taxon>
        <taxon>Fungi</taxon>
        <taxon>Dikarya</taxon>
        <taxon>Ascomycota</taxon>
        <taxon>Pezizomycotina</taxon>
        <taxon>Sordariomycetes</taxon>
        <taxon>Sordariomycetidae</taxon>
        <taxon>Diaporthales</taxon>
        <taxon>Diaporthaceae</taxon>
        <taxon>Diaporthe</taxon>
        <taxon>Diaporthe eres species complex</taxon>
    </lineage>
</organism>
<evidence type="ECO:0000313" key="3">
    <source>
        <dbReference type="Proteomes" id="UP001600888"/>
    </source>
</evidence>
<name>A0ABR4DPI9_9PEZI</name>
<feature type="compositionally biased region" description="Low complexity" evidence="1">
    <location>
        <begin position="21"/>
        <end position="48"/>
    </location>
</feature>
<evidence type="ECO:0000313" key="2">
    <source>
        <dbReference type="EMBL" id="KAL2272208.1"/>
    </source>
</evidence>
<reference evidence="2 3" key="1">
    <citation type="submission" date="2024-03" db="EMBL/GenBank/DDBJ databases">
        <title>A high-quality draft genome sequence of Diaporthe vaccinii, a causative agent of upright dieback and viscid rot disease in cranberry plants.</title>
        <authorList>
            <person name="Sarrasin M."/>
            <person name="Lang B.F."/>
            <person name="Burger G."/>
        </authorList>
    </citation>
    <scope>NUCLEOTIDE SEQUENCE [LARGE SCALE GENOMIC DNA]</scope>
    <source>
        <strain evidence="2 3">IS7</strain>
    </source>
</reference>
<accession>A0ABR4DPI9</accession>
<dbReference type="Proteomes" id="UP001600888">
    <property type="component" value="Unassembled WGS sequence"/>
</dbReference>